<dbReference type="Proteomes" id="UP001302059">
    <property type="component" value="Unassembled WGS sequence"/>
</dbReference>
<accession>A0ABT7JCW2</accession>
<organism evidence="1 2">
    <name type="scientific">Deinococcus rhizophilus</name>
    <dbReference type="NCBI Taxonomy" id="3049544"/>
    <lineage>
        <taxon>Bacteria</taxon>
        <taxon>Thermotogati</taxon>
        <taxon>Deinococcota</taxon>
        <taxon>Deinococci</taxon>
        <taxon>Deinococcales</taxon>
        <taxon>Deinococcaceae</taxon>
        <taxon>Deinococcus</taxon>
    </lineage>
</organism>
<keyword evidence="2" id="KW-1185">Reference proteome</keyword>
<comment type="caution">
    <text evidence="1">The sequence shown here is derived from an EMBL/GenBank/DDBJ whole genome shotgun (WGS) entry which is preliminary data.</text>
</comment>
<proteinExistence type="predicted"/>
<gene>
    <name evidence="1" type="ORF">QOL99_01805</name>
</gene>
<sequence length="59" mass="6658">MSLYDRSLVSYTALFKRYLDLGVDAVLLWQVASAYHHGDSLFVSARSGDDLTTLKLYVD</sequence>
<protein>
    <submittedName>
        <fullName evidence="1">Uncharacterized protein</fullName>
    </submittedName>
</protein>
<dbReference type="RefSeq" id="WP_285520906.1">
    <property type="nucleotide sequence ID" value="NZ_JASNGB010000006.1"/>
</dbReference>
<evidence type="ECO:0000313" key="2">
    <source>
        <dbReference type="Proteomes" id="UP001302059"/>
    </source>
</evidence>
<dbReference type="EMBL" id="JASNGB010000006">
    <property type="protein sequence ID" value="MDL2342876.1"/>
    <property type="molecule type" value="Genomic_DNA"/>
</dbReference>
<evidence type="ECO:0000313" key="1">
    <source>
        <dbReference type="EMBL" id="MDL2342876.1"/>
    </source>
</evidence>
<name>A0ABT7JCW2_9DEIO</name>
<reference evidence="1 2" key="1">
    <citation type="submission" date="2023-05" db="EMBL/GenBank/DDBJ databases">
        <authorList>
            <person name="Gao F."/>
        </authorList>
    </citation>
    <scope>NUCLEOTIDE SEQUENCE [LARGE SCALE GENOMIC DNA]</scope>
    <source>
        <strain evidence="1 2">MIMF12</strain>
    </source>
</reference>